<dbReference type="SUPFAM" id="SSF53474">
    <property type="entry name" value="alpha/beta-Hydrolases"/>
    <property type="match status" value="1"/>
</dbReference>
<dbReference type="InterPro" id="IPR010662">
    <property type="entry name" value="RBBP9/YdeN"/>
</dbReference>
<evidence type="ECO:0000313" key="1">
    <source>
        <dbReference type="EMBL" id="MET1488510.1"/>
    </source>
</evidence>
<dbReference type="Proteomes" id="UP001548590">
    <property type="component" value="Unassembled WGS sequence"/>
</dbReference>
<organism evidence="1 2">
    <name type="scientific">Uliginosibacterium paludis</name>
    <dbReference type="NCBI Taxonomy" id="1615952"/>
    <lineage>
        <taxon>Bacteria</taxon>
        <taxon>Pseudomonadati</taxon>
        <taxon>Pseudomonadota</taxon>
        <taxon>Betaproteobacteria</taxon>
        <taxon>Rhodocyclales</taxon>
        <taxon>Zoogloeaceae</taxon>
        <taxon>Uliginosibacterium</taxon>
    </lineage>
</organism>
<accession>A0ABV2CKS6</accession>
<reference evidence="1 2" key="1">
    <citation type="submission" date="2024-07" db="EMBL/GenBank/DDBJ databases">
        <title>Uliginosibacterium paludis KCTC:42655.</title>
        <authorList>
            <person name="Kim M.K."/>
        </authorList>
    </citation>
    <scope>NUCLEOTIDE SEQUENCE [LARGE SCALE GENOMIC DNA]</scope>
    <source>
        <strain evidence="1 2">KCTC 42655</strain>
    </source>
</reference>
<protein>
    <submittedName>
        <fullName evidence="1">Alpha/beta hydrolase</fullName>
    </submittedName>
</protein>
<dbReference type="RefSeq" id="WP_345926692.1">
    <property type="nucleotide sequence ID" value="NZ_JBDIVF010000003.1"/>
</dbReference>
<comment type="caution">
    <text evidence="1">The sequence shown here is derived from an EMBL/GenBank/DDBJ whole genome shotgun (WGS) entry which is preliminary data.</text>
</comment>
<dbReference type="EMBL" id="JBEWLZ010000001">
    <property type="protein sequence ID" value="MET1488510.1"/>
    <property type="molecule type" value="Genomic_DNA"/>
</dbReference>
<keyword evidence="1" id="KW-0378">Hydrolase</keyword>
<name>A0ABV2CKS6_9RHOO</name>
<evidence type="ECO:0000313" key="2">
    <source>
        <dbReference type="Proteomes" id="UP001548590"/>
    </source>
</evidence>
<keyword evidence="2" id="KW-1185">Reference proteome</keyword>
<sequence>MSTTLIVPGLNDRGRNWQGWLCATLDKASRLVMSQPGQPDLTIWTQALSHALDHLDAPCWLIARDFGALAALNLPAPASSRLLGMLLVAPAAPEHFGYPPDRVRNPGIPGAVIARPHDSALRLTSAAYLAERCGLRLYRPDHAEPEAQGAGEWPELLTLFLALQHTHQAMPRGGFTE</sequence>
<dbReference type="GO" id="GO:0016787">
    <property type="term" value="F:hydrolase activity"/>
    <property type="evidence" value="ECO:0007669"/>
    <property type="project" value="UniProtKB-KW"/>
</dbReference>
<dbReference type="InterPro" id="IPR029058">
    <property type="entry name" value="AB_hydrolase_fold"/>
</dbReference>
<dbReference type="Pfam" id="PF06821">
    <property type="entry name" value="Ser_hydrolase"/>
    <property type="match status" value="1"/>
</dbReference>
<proteinExistence type="predicted"/>
<dbReference type="Gene3D" id="3.40.50.1820">
    <property type="entry name" value="alpha/beta hydrolase"/>
    <property type="match status" value="1"/>
</dbReference>
<gene>
    <name evidence="1" type="ORF">ABVT11_01625</name>
</gene>